<keyword evidence="1" id="KW-0472">Membrane</keyword>
<dbReference type="EMBL" id="PGXC01000002">
    <property type="protein sequence ID" value="PKK91776.1"/>
    <property type="molecule type" value="Genomic_DNA"/>
</dbReference>
<protein>
    <recommendedName>
        <fullName evidence="4">Type 4 fimbrial biogenesis protein PilX N-terminal domain-containing protein</fullName>
    </recommendedName>
</protein>
<evidence type="ECO:0008006" key="4">
    <source>
        <dbReference type="Google" id="ProtNLM"/>
    </source>
</evidence>
<reference evidence="2 3" key="1">
    <citation type="journal article" date="2017" name="ISME J.">
        <title>Potential for microbial H2 and metal transformations associated with novel bacteria and archaea in deep terrestrial subsurface sediments.</title>
        <authorList>
            <person name="Hernsdorf A.W."/>
            <person name="Amano Y."/>
            <person name="Miyakawa K."/>
            <person name="Ise K."/>
            <person name="Suzuki Y."/>
            <person name="Anantharaman K."/>
            <person name="Probst A."/>
            <person name="Burstein D."/>
            <person name="Thomas B.C."/>
            <person name="Banfield J.F."/>
        </authorList>
    </citation>
    <scope>NUCLEOTIDE SEQUENCE [LARGE SCALE GENOMIC DNA]</scope>
    <source>
        <strain evidence="2">HGW-Wallbacteria-1</strain>
    </source>
</reference>
<accession>A0A2N1PTZ7</accession>
<name>A0A2N1PTZ7_9BACT</name>
<organism evidence="2 3">
    <name type="scientific">Candidatus Wallbacteria bacterium HGW-Wallbacteria-1</name>
    <dbReference type="NCBI Taxonomy" id="2013854"/>
    <lineage>
        <taxon>Bacteria</taxon>
        <taxon>Candidatus Walliibacteriota</taxon>
    </lineage>
</organism>
<dbReference type="AlphaFoldDB" id="A0A2N1PTZ7"/>
<dbReference type="Proteomes" id="UP000233256">
    <property type="component" value="Unassembled WGS sequence"/>
</dbReference>
<gene>
    <name evidence="2" type="ORF">CVV64_03690</name>
</gene>
<evidence type="ECO:0000313" key="3">
    <source>
        <dbReference type="Proteomes" id="UP000233256"/>
    </source>
</evidence>
<feature type="transmembrane region" description="Helical" evidence="1">
    <location>
        <begin position="42"/>
        <end position="63"/>
    </location>
</feature>
<evidence type="ECO:0000256" key="1">
    <source>
        <dbReference type="SAM" id="Phobius"/>
    </source>
</evidence>
<comment type="caution">
    <text evidence="2">The sequence shown here is derived from an EMBL/GenBank/DDBJ whole genome shotgun (WGS) entry which is preliminary data.</text>
</comment>
<evidence type="ECO:0000313" key="2">
    <source>
        <dbReference type="EMBL" id="PKK91776.1"/>
    </source>
</evidence>
<proteinExistence type="predicted"/>
<keyword evidence="1" id="KW-1133">Transmembrane helix</keyword>
<sequence>MMEVSSMNRSEKKSVFHQNRSNLFQGHDCMISVLTNRSSQRGLAIVLTLFIIMMLALFGVIYYKSSTDAMNEAYIESERIRARALARAGMEKAMVIIRDRYKKAHYEWKYPEQGSDPIGESEFSGQLEGGQWTIDSVEPYVYGNGLVTVGPYRRIPYSIYGTRRGVYDILEIKSQGRMLKSGIRVSLSGLIKIIREDVDY</sequence>
<keyword evidence="1" id="KW-0812">Transmembrane</keyword>